<reference evidence="2" key="1">
    <citation type="submission" date="2015-01" db="EMBL/GenBank/DDBJ databases">
        <title>The Genome Sequence of Cladophialophora bantiana CBS 173.52.</title>
        <authorList>
            <consortium name="The Broad Institute Genomics Platform"/>
            <person name="Cuomo C."/>
            <person name="de Hoog S."/>
            <person name="Gorbushina A."/>
            <person name="Stielow B."/>
            <person name="Teixiera M."/>
            <person name="Abouelleil A."/>
            <person name="Chapman S.B."/>
            <person name="Priest M."/>
            <person name="Young S.K."/>
            <person name="Wortman J."/>
            <person name="Nusbaum C."/>
            <person name="Birren B."/>
        </authorList>
    </citation>
    <scope>NUCLEOTIDE SEQUENCE [LARGE SCALE GENOMIC DNA]</scope>
    <source>
        <strain evidence="2">CBS 173.52</strain>
    </source>
</reference>
<dbReference type="VEuPathDB" id="FungiDB:Z519_11912"/>
<evidence type="ECO:0000256" key="1">
    <source>
        <dbReference type="SAM" id="MobiDB-lite"/>
    </source>
</evidence>
<name>A0A0D2FLL0_CLAB1</name>
<dbReference type="OrthoDB" id="9988102at2759"/>
<proteinExistence type="predicted"/>
<dbReference type="GeneID" id="27704840"/>
<feature type="region of interest" description="Disordered" evidence="1">
    <location>
        <begin position="19"/>
        <end position="39"/>
    </location>
</feature>
<evidence type="ECO:0000313" key="2">
    <source>
        <dbReference type="EMBL" id="KIW87587.1"/>
    </source>
</evidence>
<dbReference type="AlphaFoldDB" id="A0A0D2FLL0"/>
<organism evidence="2 3">
    <name type="scientific">Cladophialophora bantiana (strain ATCC 10958 / CBS 173.52 / CDC B-1940 / NIH 8579)</name>
    <name type="common">Xylohypha bantiana</name>
    <dbReference type="NCBI Taxonomy" id="1442370"/>
    <lineage>
        <taxon>Eukaryota</taxon>
        <taxon>Fungi</taxon>
        <taxon>Dikarya</taxon>
        <taxon>Ascomycota</taxon>
        <taxon>Pezizomycotina</taxon>
        <taxon>Eurotiomycetes</taxon>
        <taxon>Chaetothyriomycetidae</taxon>
        <taxon>Chaetothyriales</taxon>
        <taxon>Herpotrichiellaceae</taxon>
        <taxon>Cladophialophora</taxon>
    </lineage>
</organism>
<sequence>MADHLRAMEKEANEYFRRSASGTNNIRNGGSGRELYSNQRGWLPPVTKFGPWKKAAGELDAESQGQNRAPQATNFTSYYLTCTPTDGRIPILIQARATSVNSDNKSFDMLQKAVKSLRKLFGGILVPHKFFYITAIASQRSQARCPLEESCKPHSPVQL</sequence>
<accession>A0A0D2FLL0</accession>
<keyword evidence="3" id="KW-1185">Reference proteome</keyword>
<gene>
    <name evidence="2" type="ORF">Z519_11912</name>
</gene>
<dbReference type="EMBL" id="KN847003">
    <property type="protein sequence ID" value="KIW87587.1"/>
    <property type="molecule type" value="Genomic_DNA"/>
</dbReference>
<dbReference type="RefSeq" id="XP_016614256.1">
    <property type="nucleotide sequence ID" value="XM_016769620.1"/>
</dbReference>
<dbReference type="HOGENOM" id="CLU_1660538_0_0_1"/>
<protein>
    <submittedName>
        <fullName evidence="2">Uncharacterized protein</fullName>
    </submittedName>
</protein>
<dbReference type="Proteomes" id="UP000053789">
    <property type="component" value="Unassembled WGS sequence"/>
</dbReference>
<evidence type="ECO:0000313" key="3">
    <source>
        <dbReference type="Proteomes" id="UP000053789"/>
    </source>
</evidence>